<accession>A0A511YV13</accession>
<evidence type="ECO:0000256" key="1">
    <source>
        <dbReference type="SAM" id="SignalP"/>
    </source>
</evidence>
<protein>
    <submittedName>
        <fullName evidence="2">Uncharacterized protein</fullName>
    </submittedName>
</protein>
<keyword evidence="1" id="KW-0732">Signal</keyword>
<sequence>MARLASRRVRAPVAAGTVACSAIATAHADPVTAVMAAASRKASVALAGVDLHGVARLSRPR</sequence>
<organism evidence="2 3">
    <name type="scientific">Actinotalea fermentans</name>
    <dbReference type="NCBI Taxonomy" id="43671"/>
    <lineage>
        <taxon>Bacteria</taxon>
        <taxon>Bacillati</taxon>
        <taxon>Actinomycetota</taxon>
        <taxon>Actinomycetes</taxon>
        <taxon>Micrococcales</taxon>
        <taxon>Cellulomonadaceae</taxon>
        <taxon>Actinotalea</taxon>
    </lineage>
</organism>
<reference evidence="2 3" key="1">
    <citation type="submission" date="2019-07" db="EMBL/GenBank/DDBJ databases">
        <title>Whole genome shotgun sequence of Actinotalea fermentans NBRC 105374.</title>
        <authorList>
            <person name="Hosoyama A."/>
            <person name="Uohara A."/>
            <person name="Ohji S."/>
            <person name="Ichikawa N."/>
        </authorList>
    </citation>
    <scope>NUCLEOTIDE SEQUENCE [LARGE SCALE GENOMIC DNA]</scope>
    <source>
        <strain evidence="2 3">NBRC 105374</strain>
    </source>
</reference>
<dbReference type="AlphaFoldDB" id="A0A511YV13"/>
<feature type="signal peptide" evidence="1">
    <location>
        <begin position="1"/>
        <end position="28"/>
    </location>
</feature>
<evidence type="ECO:0000313" key="3">
    <source>
        <dbReference type="Proteomes" id="UP000321484"/>
    </source>
</evidence>
<keyword evidence="3" id="KW-1185">Reference proteome</keyword>
<gene>
    <name evidence="2" type="ORF">AFE02nite_07750</name>
</gene>
<comment type="caution">
    <text evidence="2">The sequence shown here is derived from an EMBL/GenBank/DDBJ whole genome shotgun (WGS) entry which is preliminary data.</text>
</comment>
<evidence type="ECO:0000313" key="2">
    <source>
        <dbReference type="EMBL" id="GEN79041.1"/>
    </source>
</evidence>
<name>A0A511YV13_9CELL</name>
<dbReference type="Proteomes" id="UP000321484">
    <property type="component" value="Unassembled WGS sequence"/>
</dbReference>
<dbReference type="EMBL" id="BJYK01000001">
    <property type="protein sequence ID" value="GEN79041.1"/>
    <property type="molecule type" value="Genomic_DNA"/>
</dbReference>
<proteinExistence type="predicted"/>
<feature type="chain" id="PRO_5021856323" evidence="1">
    <location>
        <begin position="29"/>
        <end position="61"/>
    </location>
</feature>